<comment type="caution">
    <text evidence="2">The sequence shown here is derived from an EMBL/GenBank/DDBJ whole genome shotgun (WGS) entry which is preliminary data.</text>
</comment>
<feature type="transmembrane region" description="Helical" evidence="1">
    <location>
        <begin position="20"/>
        <end position="44"/>
    </location>
</feature>
<keyword evidence="1" id="KW-0472">Membrane</keyword>
<keyword evidence="3" id="KW-1185">Reference proteome</keyword>
<proteinExistence type="predicted"/>
<protein>
    <recommendedName>
        <fullName evidence="4">Late embryogenesis abundant protein LEA-2 subgroup domain-containing protein</fullName>
    </recommendedName>
</protein>
<evidence type="ECO:0008006" key="4">
    <source>
        <dbReference type="Google" id="ProtNLM"/>
    </source>
</evidence>
<evidence type="ECO:0000313" key="2">
    <source>
        <dbReference type="EMBL" id="KAK9909871.1"/>
    </source>
</evidence>
<sequence length="156" mass="17235">MLRTLDRHPCEGGEISLSKAALAIGMVSFSLVLVLALFTVGTTLPAYTEMEMHSALTARPAFLRLPSSKSSLVDSDAEYVSGIHTIVYNRTFDDKVVSFYHPSSVQFSPGAYVTYTTSNIVQLTLTPEKFFINSFGYDITWGNFTRSDGKLVLTKF</sequence>
<evidence type="ECO:0000313" key="3">
    <source>
        <dbReference type="Proteomes" id="UP001491310"/>
    </source>
</evidence>
<name>A0ABR2YS70_9CHLO</name>
<evidence type="ECO:0000256" key="1">
    <source>
        <dbReference type="SAM" id="Phobius"/>
    </source>
</evidence>
<gene>
    <name evidence="2" type="ORF">WJX75_008764</name>
</gene>
<accession>A0ABR2YS70</accession>
<organism evidence="2 3">
    <name type="scientific">Coccomyxa subellipsoidea</name>
    <dbReference type="NCBI Taxonomy" id="248742"/>
    <lineage>
        <taxon>Eukaryota</taxon>
        <taxon>Viridiplantae</taxon>
        <taxon>Chlorophyta</taxon>
        <taxon>core chlorophytes</taxon>
        <taxon>Trebouxiophyceae</taxon>
        <taxon>Trebouxiophyceae incertae sedis</taxon>
        <taxon>Coccomyxaceae</taxon>
        <taxon>Coccomyxa</taxon>
    </lineage>
</organism>
<dbReference type="EMBL" id="JALJOT010000006">
    <property type="protein sequence ID" value="KAK9909871.1"/>
    <property type="molecule type" value="Genomic_DNA"/>
</dbReference>
<keyword evidence="1" id="KW-1133">Transmembrane helix</keyword>
<dbReference type="Proteomes" id="UP001491310">
    <property type="component" value="Unassembled WGS sequence"/>
</dbReference>
<reference evidence="2 3" key="1">
    <citation type="journal article" date="2024" name="Nat. Commun.">
        <title>Phylogenomics reveals the evolutionary origins of lichenization in chlorophyte algae.</title>
        <authorList>
            <person name="Puginier C."/>
            <person name="Libourel C."/>
            <person name="Otte J."/>
            <person name="Skaloud P."/>
            <person name="Haon M."/>
            <person name="Grisel S."/>
            <person name="Petersen M."/>
            <person name="Berrin J.G."/>
            <person name="Delaux P.M."/>
            <person name="Dal Grande F."/>
            <person name="Keller J."/>
        </authorList>
    </citation>
    <scope>NUCLEOTIDE SEQUENCE [LARGE SCALE GENOMIC DNA]</scope>
    <source>
        <strain evidence="2 3">SAG 216-7</strain>
    </source>
</reference>
<keyword evidence="1" id="KW-0812">Transmembrane</keyword>